<gene>
    <name evidence="3" type="ORF">A4D02_00665</name>
</gene>
<protein>
    <submittedName>
        <fullName evidence="3">Helicase</fullName>
    </submittedName>
</protein>
<organism evidence="3 4">
    <name type="scientific">Niastella koreensis</name>
    <dbReference type="NCBI Taxonomy" id="354356"/>
    <lineage>
        <taxon>Bacteria</taxon>
        <taxon>Pseudomonadati</taxon>
        <taxon>Bacteroidota</taxon>
        <taxon>Chitinophagia</taxon>
        <taxon>Chitinophagales</taxon>
        <taxon>Chitinophagaceae</taxon>
        <taxon>Niastella</taxon>
    </lineage>
</organism>
<dbReference type="InterPro" id="IPR027417">
    <property type="entry name" value="P-loop_NTPase"/>
</dbReference>
<dbReference type="InterPro" id="IPR051055">
    <property type="entry name" value="PIF1_helicase"/>
</dbReference>
<dbReference type="Gene3D" id="2.30.30.940">
    <property type="match status" value="1"/>
</dbReference>
<dbReference type="RefSeq" id="WP_014222413.1">
    <property type="nucleotide sequence ID" value="NZ_LWBO01000001.1"/>
</dbReference>
<keyword evidence="3" id="KW-0347">Helicase</keyword>
<dbReference type="SUPFAM" id="SSF52540">
    <property type="entry name" value="P-loop containing nucleoside triphosphate hydrolases"/>
    <property type="match status" value="2"/>
</dbReference>
<evidence type="ECO:0000313" key="3">
    <source>
        <dbReference type="EMBL" id="OQP54869.1"/>
    </source>
</evidence>
<dbReference type="Pfam" id="PF14493">
    <property type="entry name" value="HTH_40"/>
    <property type="match status" value="1"/>
</dbReference>
<evidence type="ECO:0000259" key="1">
    <source>
        <dbReference type="Pfam" id="PF05970"/>
    </source>
</evidence>
<dbReference type="EMBL" id="LWBO01000001">
    <property type="protein sequence ID" value="OQP54869.1"/>
    <property type="molecule type" value="Genomic_DNA"/>
</dbReference>
<dbReference type="CDD" id="cd18809">
    <property type="entry name" value="SF1_C_RecD"/>
    <property type="match status" value="1"/>
</dbReference>
<dbReference type="GO" id="GO:0004386">
    <property type="term" value="F:helicase activity"/>
    <property type="evidence" value="ECO:0007669"/>
    <property type="project" value="UniProtKB-KW"/>
</dbReference>
<dbReference type="Proteomes" id="UP000192277">
    <property type="component" value="Unassembled WGS sequence"/>
</dbReference>
<keyword evidence="3" id="KW-0547">Nucleotide-binding</keyword>
<dbReference type="PANTHER" id="PTHR47642">
    <property type="entry name" value="ATP-DEPENDENT DNA HELICASE"/>
    <property type="match status" value="1"/>
</dbReference>
<proteinExistence type="predicted"/>
<keyword evidence="3" id="KW-0378">Hydrolase</keyword>
<feature type="domain" description="DNA helicase Pif1-like DEAD-box helicase" evidence="1">
    <location>
        <begin position="17"/>
        <end position="226"/>
    </location>
</feature>
<dbReference type="InterPro" id="IPR010285">
    <property type="entry name" value="DNA_helicase_pif1-like_DEAD"/>
</dbReference>
<sequence>MAFSTDTSNHLFQLAVRFVNQTNRHLFLTGKAGTGKTTFLKYIRENTFKKLAVVAPTGVAAINAGGVTMHSFFQLPHGSFLPAQPSGWNSNSAFNTPHTLLAGLRLNNDKKILLQELELLIIDEVSMLRADILDEIDCILRHVRRKQFEPFGGVQMLYIGDLFQLPPVVKNEEWDLLKHQYKSPFFFDAQALQQKPPLYLELKKIYRQHEQEFIGVLNNIRNNKVTAADLDLLHQHYLPGYESSHNESYITLTTHNAKADTINQNQLEKLASQSSEYKAEITGDFNERAYPADQVLQLKVGAQIMFIKNDKGESRRFFNGKIATISRIGGGEVYVRFEGDEHDMLLEKETWRAIRYQYNNEDDKIEEEEIGSFKQYPVRLAWAITIHKSQGLTFERAIIDAGASFAPGQVYVALSRLTSLAGLVLYSRIHPSSINTDTRVIEFTRLEQEEDQLAQELQQEQQLFITRSLVQTFDWLKLGEGVQIHYDDYEKRTIPDKNACILWGQHLLDAVLKQQEMADKFTRQLEQLLPNAQQDGYQFLHQRVSAGSTWFLQAMDEIETSIINHIAEVKPKPKSKKYVIALQQLLLLAQRKKLLLQQAVQITDGLVKGAKATDLLQLVEDQKRADNIKTAEEAEKKTSKAQKGDSNRISLQLFKEGKDIAEIANLRQLAPSTIETHLASFIRTGELDVKELVAENKITVILQTVEELNLQTAATTPVKEKLGDTYSYGEIRAVLYYREWLQESKAAG</sequence>
<dbReference type="Gene3D" id="3.40.50.300">
    <property type="entry name" value="P-loop containing nucleotide triphosphate hydrolases"/>
    <property type="match status" value="1"/>
</dbReference>
<keyword evidence="3" id="KW-0067">ATP-binding</keyword>
<reference evidence="3 4" key="1">
    <citation type="submission" date="2016-04" db="EMBL/GenBank/DDBJ databases">
        <authorList>
            <person name="Chen L."/>
            <person name="Zhuang W."/>
            <person name="Wang G."/>
        </authorList>
    </citation>
    <scope>NUCLEOTIDE SEQUENCE [LARGE SCALE GENOMIC DNA]</scope>
    <source>
        <strain evidence="4">GR20</strain>
    </source>
</reference>
<accession>A0ABX3P3V4</accession>
<dbReference type="PANTHER" id="PTHR47642:SF7">
    <property type="entry name" value="ATP-DEPENDENT DNA HELICASE PIF1"/>
    <property type="match status" value="1"/>
</dbReference>
<name>A0ABX3P3V4_9BACT</name>
<keyword evidence="4" id="KW-1185">Reference proteome</keyword>
<evidence type="ECO:0000313" key="4">
    <source>
        <dbReference type="Proteomes" id="UP000192277"/>
    </source>
</evidence>
<feature type="domain" description="Helicase Helix-turn-helix" evidence="2">
    <location>
        <begin position="646"/>
        <end position="735"/>
    </location>
</feature>
<dbReference type="Pfam" id="PF05970">
    <property type="entry name" value="PIF1"/>
    <property type="match status" value="1"/>
</dbReference>
<comment type="caution">
    <text evidence="3">The sequence shown here is derived from an EMBL/GenBank/DDBJ whole genome shotgun (WGS) entry which is preliminary data.</text>
</comment>
<dbReference type="InterPro" id="IPR029491">
    <property type="entry name" value="Helicase_HTH"/>
</dbReference>
<evidence type="ECO:0000259" key="2">
    <source>
        <dbReference type="Pfam" id="PF14493"/>
    </source>
</evidence>